<dbReference type="HOGENOM" id="CLU_059413_0_0_1"/>
<reference evidence="3 4" key="1">
    <citation type="journal article" date="2010" name="Nat. Commun.">
        <title>The complete sequence of the smallest known nuclear genome from the microsporidian Encephalitozoon intestinalis.</title>
        <authorList>
            <person name="Corradi N."/>
            <person name="Pombert J.-F."/>
            <person name="Farinelli L."/>
            <person name="Didier E.S."/>
            <person name="Keeling P.J."/>
        </authorList>
    </citation>
    <scope>NUCLEOTIDE SEQUENCE [LARGE SCALE GENOMIC DNA]</scope>
    <source>
        <strain evidence="3 4">ATCC 50506</strain>
    </source>
</reference>
<dbReference type="Pfam" id="PF09591">
    <property type="entry name" value="DUF2463"/>
    <property type="match status" value="1"/>
</dbReference>
<feature type="transmembrane region" description="Helical" evidence="2">
    <location>
        <begin position="28"/>
        <end position="45"/>
    </location>
</feature>
<sequence length="256" mass="29488">MNVTKNLSQLKIQRSFPKKNQKRQKRDMGLLACLAIVLPAILYYLREKNELDKDYPLLKLGAMFPPFLYSAMEHFTLLWDNWKSSWKSLSLLEAVFYLLLCILFASISLVSVLSAIIFGFTEWDNFWYDDFKSYSIFTPSSFVAFAYLLSTSCTFTPELISFTDSGITIFFDLAILLCSIANLIMLLKDELKCCSYFSIVSCTLILVRSLREYFFPSAECKDPSTSWRVFILLSILLLEISIYGLIGLNIRSKIIN</sequence>
<evidence type="ECO:0000313" key="3">
    <source>
        <dbReference type="EMBL" id="ADM12130.2"/>
    </source>
</evidence>
<accession>E0S8C4</accession>
<proteinExistence type="inferred from homology"/>
<dbReference type="VEuPathDB" id="MicrosporidiaDB:Eint_082000"/>
<feature type="transmembrane region" description="Helical" evidence="2">
    <location>
        <begin position="230"/>
        <end position="250"/>
    </location>
</feature>
<dbReference type="EMBL" id="CP001949">
    <property type="protein sequence ID" value="ADM12130.2"/>
    <property type="molecule type" value="Genomic_DNA"/>
</dbReference>
<evidence type="ECO:0000313" key="4">
    <source>
        <dbReference type="Proteomes" id="UP000002313"/>
    </source>
</evidence>
<gene>
    <name evidence="3" type="ORF">Eint_082000</name>
</gene>
<keyword evidence="2" id="KW-0812">Transmembrane</keyword>
<evidence type="ECO:0000256" key="2">
    <source>
        <dbReference type="SAM" id="Phobius"/>
    </source>
</evidence>
<name>E0S8C4_ENCIT</name>
<comment type="similarity">
    <text evidence="1">Belongs to the UPF0328 family.</text>
</comment>
<protein>
    <submittedName>
        <fullName evidence="3">Uncharacterized protein</fullName>
    </submittedName>
</protein>
<dbReference type="InterPro" id="IPR019081">
    <property type="entry name" value="UPF0328"/>
</dbReference>
<organism evidence="3 4">
    <name type="scientific">Encephalitozoon intestinalis (strain ATCC 50506)</name>
    <name type="common">Microsporidian parasite</name>
    <name type="synonym">Septata intestinalis</name>
    <dbReference type="NCBI Taxonomy" id="876142"/>
    <lineage>
        <taxon>Eukaryota</taxon>
        <taxon>Fungi</taxon>
        <taxon>Fungi incertae sedis</taxon>
        <taxon>Microsporidia</taxon>
        <taxon>Unikaryonidae</taxon>
        <taxon>Encephalitozoon</taxon>
    </lineage>
</organism>
<feature type="transmembrane region" description="Helical" evidence="2">
    <location>
        <begin position="95"/>
        <end position="119"/>
    </location>
</feature>
<dbReference type="RefSeq" id="XP_003073490.2">
    <property type="nucleotide sequence ID" value="XM_003073444.1"/>
</dbReference>
<feature type="transmembrane region" description="Helical" evidence="2">
    <location>
        <begin position="169"/>
        <end position="187"/>
    </location>
</feature>
<keyword evidence="2" id="KW-1133">Transmembrane helix</keyword>
<dbReference type="Proteomes" id="UP000002313">
    <property type="component" value="Chromosome VIII"/>
</dbReference>
<reference evidence="3 4" key="2">
    <citation type="journal article" date="2012" name="Proc. Natl. Acad. Sci. U.S.A.">
        <title>Gain and loss of multiple functionally related, horizontally transferred genes in the reduced genomes of two microsporidian parasites.</title>
        <authorList>
            <person name="Pombert J.-F."/>
            <person name="Selman M."/>
            <person name="Burki F."/>
            <person name="Bardell F.T."/>
            <person name="Farinelli L."/>
            <person name="Solter L.F."/>
            <person name="Whitman D.W."/>
            <person name="Weiss L.M."/>
            <person name="Corradi N."/>
            <person name="Keeling P.J."/>
        </authorList>
    </citation>
    <scope>NUCLEOTIDE SEQUENCE [LARGE SCALE GENOMIC DNA]</scope>
    <source>
        <strain evidence="3 4">ATCC 50506</strain>
    </source>
</reference>
<feature type="transmembrane region" description="Helical" evidence="2">
    <location>
        <begin position="131"/>
        <end position="149"/>
    </location>
</feature>
<keyword evidence="4" id="KW-1185">Reference proteome</keyword>
<dbReference type="AlphaFoldDB" id="E0S8C4"/>
<keyword evidence="2" id="KW-0472">Membrane</keyword>
<dbReference type="KEGG" id="ein:Eint_082000"/>
<dbReference type="GeneID" id="9698320"/>
<evidence type="ECO:0000256" key="1">
    <source>
        <dbReference type="ARBA" id="ARBA00010346"/>
    </source>
</evidence>
<feature type="transmembrane region" description="Helical" evidence="2">
    <location>
        <begin position="194"/>
        <end position="210"/>
    </location>
</feature>
<dbReference type="OrthoDB" id="2195091at2759"/>